<sequence>MSLSNREYVGRALEALAVGLEPFIAAVFVEVAPGVAWTKIIQHKDENAGRAAQSYAATDLSLQLRIMTESMGSLGYPFSLPHDARSHTSELRQARNRWAHNESFDDADTFRTLDTAGRLAKVIGLDPTHSELVALLTEYQNRSSPKEQPEEDQQALPAAVAQSDHPEDSLPGEPSVAGPAESAAHVVVEVTTADALSYAMAHNGFRFVRQVKITNMGAEIRGAVVQVEASAQSGRISGDFQQYVDLAAGQTITLDDLNVPVQAATMYELADRQMGKVLVTVHSAGTDAAVGELGRAEADLTLLPAQLWIAGRGLVSYEFLAAYVQPHHPSIAKLMSEAADILMQTTGSGSFDGYLEDGDRVDQIVFAIAQAMSARDIRYSMPPASWGLEGQQVRTPAQVLDDRLGTCLDTTLVLAAALEFCGIRPLLWLVDGHAFLGYWREEGSLSTAASDDVPELVSLVQRGFIGLVETTLLTGSQPISAAALRSSPLNRYVESGNDEINAVTDIRRARLDGIYPLPARTTSDAGTYTVVNYVPETKTAPALPKKAASGEGPARTTSDVPPRVVQWKNALLDLSLRNRLINFTDTARFPLAVPTAWMGAFEDLISKGTSVSLLPSNQISAIHQERGVRFGRDLPQDELAELLSSKKAVFAEVNEDGYNAKMRGLAYKAKTQLEETGANNLYLAIGSLMWELDGRALRSPLVLVPVKLTSAGKNGLYRVTLDETGQSTPNYCLLEKLAQSHDLRIPGLAEPEEDGSGIDLDAAFAAVRAAVSAKGLAFRVENTVDLSMLQFAKFRLWKDLDENWKEFTANSLVKHLISTPTELYSDSVAVTPDVDLDALAAQCPIPADSSQLEAVASAVAGQTFVLEGPPGTGKSQTITNLLTRAIVDGKRVLFVAEKRAALDVVQKRLDDVGMGPFSLDLHDKGSKPAVVRAQIKHALELSLSANKQQLETASTDLASARRGLVRYAKNVHEENGAQLSLYSARTKALTYEADDPTVPLSPELTASLNDSTLDSIRQVFRELPEFTDPVRPGPEHPWRFVSVAAGDQQEQQLLAVGRRLYEALNALRPTPGLSSVLDAAQTPADVGTLATLLQDRNVPLGTLDVVRSGDWSVNAEQLEKLVTAFASVQHPGLEHVAPGAMDLPLPEILGRAQQAAASGFWGRKKRLLAVAAELSPVLVSGAEIRHKELVPLLEKLVAVQQEVSGLRATRGSLPGLPADQQWNPLTPDAQADLRHRISWLRWAAQAVQPSPEPDAVSFQTELRTFLKDAPDVHQNVIGWLRELSHAWEEFLNIQGVGGDDLSAWTGGRGFLARWWETSVPRRLDAAGSVPLTRWLELIRRVEPLRTAGLIDARIAILDGELEADDAAAAFERGLAEGSLTERRIATGLADFDAAVHERTIERFTSRAETVRGLLKTNLAAGVLRSRTVSSSSTSGRMGELQRQLTRQRGGLSVRKLMEHYADLITGIMPCTLVSPDSVARFFPAKAGLFDIVVFDEASQIRVADAVGAMGRGASVVVVGDSKQMPPTSFAEISSDAGSDSDAEISVVEDMESILSECVEARVPRQWLSWHYRSQDESLIAFSNQQYYDSKLSSFPGPSHGAANAGVRGHGVNFVRVDGQFHRSGPSKVLRTNPVEAAAVVAEIRRRFDADPAGTPSVGVVTFNLQQRALIEGLLRDTEDPRIVAALDEDAEGLFVKNLENVQGDERDVILFSTGFSKNDKGNLPLNFGPLNRSGGERRLNVAVTRARRQVIVFSSFNPVDLRSEETSSVGIKHLRSYLDLAEQGTAALPYDGRRAASIDLHREEIADALRDRGFVIATDVGLSDFKVDLSVASAEDPSRQLMAILLDGPAWAARRTAGDRDGLPRDVLTRMMRWPSVERVWLPAWLADSEAVLDRLELSLREAADHVSGELTSEPETRAIAGQATLEESHPAESEEGFTDVSGTLPLFEEIRRPVASLSSERVGSAVKTYEPWTVQKFGTTDVLDSLHSRRSVAAVRGAIGVVVAAEGPVHQDRLAKLVCAAFGLNKVNGSRANSVLRLVDPAAHVIDDDGFVWDATVDRRTWSIFRPNDADIVRKPEHISVVELRNAMVDIVSATGGIAVDELHRETIQTFGGKRRTAGITARLNEGLQHGVETGRLQLRGDLVHLP</sequence>
<evidence type="ECO:0000259" key="2">
    <source>
        <dbReference type="Pfam" id="PF11784"/>
    </source>
</evidence>
<dbReference type="Pfam" id="PF13195">
    <property type="entry name" value="DUF4011"/>
    <property type="match status" value="1"/>
</dbReference>
<name>A0ABT9RU27_9MICC</name>
<protein>
    <recommendedName>
        <fullName evidence="9">DNA helicase</fullName>
    </recommendedName>
</protein>
<dbReference type="Pfam" id="PF13087">
    <property type="entry name" value="AAA_12"/>
    <property type="match status" value="1"/>
</dbReference>
<dbReference type="CDD" id="cd18808">
    <property type="entry name" value="SF1_C_Upf1"/>
    <property type="match status" value="1"/>
</dbReference>
<evidence type="ECO:0000259" key="6">
    <source>
        <dbReference type="Pfam" id="PF18741"/>
    </source>
</evidence>
<evidence type="ECO:0008006" key="9">
    <source>
        <dbReference type="Google" id="ProtNLM"/>
    </source>
</evidence>
<feature type="region of interest" description="Disordered" evidence="1">
    <location>
        <begin position="140"/>
        <end position="180"/>
    </location>
</feature>
<feature type="domain" description="DNA2/NAM7 helicase helicase" evidence="3">
    <location>
        <begin position="848"/>
        <end position="961"/>
    </location>
</feature>
<accession>A0ABT9RU27</accession>
<feature type="domain" description="Swt1-like HEPN" evidence="5">
    <location>
        <begin position="11"/>
        <end position="124"/>
    </location>
</feature>
<gene>
    <name evidence="7" type="ORF">J2X98_001884</name>
</gene>
<dbReference type="EMBL" id="JAUSRE010000008">
    <property type="protein sequence ID" value="MDP9888296.1"/>
    <property type="molecule type" value="Genomic_DNA"/>
</dbReference>
<feature type="domain" description="Restriction endonuclease type II-like" evidence="6">
    <location>
        <begin position="1803"/>
        <end position="1897"/>
    </location>
</feature>
<comment type="caution">
    <text evidence="7">The sequence shown here is derived from an EMBL/GenBank/DDBJ whole genome shotgun (WGS) entry which is preliminary data.</text>
</comment>
<dbReference type="InterPro" id="IPR045055">
    <property type="entry name" value="DNA2/NAM7-like"/>
</dbReference>
<dbReference type="PANTHER" id="PTHR10887:SF530">
    <property type="entry name" value="SUPERFAMILY I DNA HELICASES"/>
    <property type="match status" value="1"/>
</dbReference>
<dbReference type="InterPro" id="IPR025103">
    <property type="entry name" value="DUF4011"/>
</dbReference>
<dbReference type="Pfam" id="PF18741">
    <property type="entry name" value="MTES_1575"/>
    <property type="match status" value="1"/>
</dbReference>
<dbReference type="Pfam" id="PF18731">
    <property type="entry name" value="HEPN_Swt1"/>
    <property type="match status" value="1"/>
</dbReference>
<dbReference type="InterPro" id="IPR021754">
    <property type="entry name" value="DUF3320"/>
</dbReference>
<dbReference type="InterPro" id="IPR049468">
    <property type="entry name" value="Restrct_endonuc-II-like_dom"/>
</dbReference>
<dbReference type="InterPro" id="IPR047187">
    <property type="entry name" value="SF1_C_Upf1"/>
</dbReference>
<organism evidence="7 8">
    <name type="scientific">Pseudarthrobacter enclensis</name>
    <dbReference type="NCBI Taxonomy" id="993070"/>
    <lineage>
        <taxon>Bacteria</taxon>
        <taxon>Bacillati</taxon>
        <taxon>Actinomycetota</taxon>
        <taxon>Actinomycetes</taxon>
        <taxon>Micrococcales</taxon>
        <taxon>Micrococcaceae</taxon>
        <taxon>Pseudarthrobacter</taxon>
    </lineage>
</organism>
<evidence type="ECO:0000259" key="5">
    <source>
        <dbReference type="Pfam" id="PF18731"/>
    </source>
</evidence>
<keyword evidence="8" id="KW-1185">Reference proteome</keyword>
<evidence type="ECO:0000259" key="4">
    <source>
        <dbReference type="Pfam" id="PF13087"/>
    </source>
</evidence>
<evidence type="ECO:0000313" key="7">
    <source>
        <dbReference type="EMBL" id="MDP9888296.1"/>
    </source>
</evidence>
<dbReference type="RefSeq" id="WP_307307013.1">
    <property type="nucleotide sequence ID" value="NZ_JAUSRE010000008.1"/>
</dbReference>
<feature type="domain" description="DNA2/NAM7 helicase-like C-terminal" evidence="4">
    <location>
        <begin position="1552"/>
        <end position="1754"/>
    </location>
</feature>
<proteinExistence type="predicted"/>
<dbReference type="Pfam" id="PF13086">
    <property type="entry name" value="AAA_11"/>
    <property type="match status" value="1"/>
</dbReference>
<feature type="domain" description="DUF3320" evidence="2">
    <location>
        <begin position="1985"/>
        <end position="2030"/>
    </location>
</feature>
<evidence type="ECO:0000259" key="3">
    <source>
        <dbReference type="Pfam" id="PF13086"/>
    </source>
</evidence>
<dbReference type="SUPFAM" id="SSF52540">
    <property type="entry name" value="P-loop containing nucleoside triphosphate hydrolases"/>
    <property type="match status" value="1"/>
</dbReference>
<reference evidence="7 8" key="1">
    <citation type="submission" date="2023-07" db="EMBL/GenBank/DDBJ databases">
        <title>Sorghum-associated microbial communities from plants grown in Nebraska, USA.</title>
        <authorList>
            <person name="Schachtman D."/>
        </authorList>
    </citation>
    <scope>NUCLEOTIDE SEQUENCE [LARGE SCALE GENOMIC DNA]</scope>
    <source>
        <strain evidence="7 8">CC222</strain>
    </source>
</reference>
<evidence type="ECO:0000313" key="8">
    <source>
        <dbReference type="Proteomes" id="UP001226577"/>
    </source>
</evidence>
<dbReference type="Pfam" id="PF11784">
    <property type="entry name" value="DUF3320"/>
    <property type="match status" value="1"/>
</dbReference>
<dbReference type="InterPro" id="IPR041677">
    <property type="entry name" value="DNA2/NAM7_AAA_11"/>
</dbReference>
<dbReference type="InterPro" id="IPR041679">
    <property type="entry name" value="DNA2/NAM7-like_C"/>
</dbReference>
<dbReference type="Proteomes" id="UP001226577">
    <property type="component" value="Unassembled WGS sequence"/>
</dbReference>
<dbReference type="InterPro" id="IPR027417">
    <property type="entry name" value="P-loop_NTPase"/>
</dbReference>
<dbReference type="PANTHER" id="PTHR10887">
    <property type="entry name" value="DNA2/NAM7 HELICASE FAMILY"/>
    <property type="match status" value="1"/>
</dbReference>
<dbReference type="InterPro" id="IPR041650">
    <property type="entry name" value="HEPN_Swt1"/>
</dbReference>
<evidence type="ECO:0000256" key="1">
    <source>
        <dbReference type="SAM" id="MobiDB-lite"/>
    </source>
</evidence>
<dbReference type="Gene3D" id="3.40.50.300">
    <property type="entry name" value="P-loop containing nucleotide triphosphate hydrolases"/>
    <property type="match status" value="3"/>
</dbReference>